<dbReference type="Gene3D" id="3.40.50.620">
    <property type="entry name" value="HUPs"/>
    <property type="match status" value="2"/>
</dbReference>
<sequence>MADEVRVRFAPSPTGALHIGGAHTALFNWLWARHTGGKFILRIEDTDRVRSTQEYEETIMAGMKWLNLDWDEGPDIGGDYGPYRQTERLDLYNKYARQLLDEGKAYKDGSAVIYKVPLGLDIGFDDEVYGHVDYKSDALIDGRTGVMKDIVLIKSDGFPTYNYAVVVDDHLMKISHVIRGEDHISNTPKQVLIYKALGWEMPKFAHLPMILGKDKKKLSKRHGATSVYEYRDMGYLPDSIFNFLALLGWAPKGNVEVFGRDLAIKEYELRNINRKSSVFDFDKLNFINQEHITEMPVREKFELIRPFWEEMGVDCGKLDLEYLGKCFEIMAGRGKTIKELAEFSDYLVTFAPVAARYDGSDLTEEHRVLLKKFNTDFLSRSELVTPDQMLAFAREWCDANGAKLKDIAMPLRYMLTGYKVSPGIFEVIELLGHDEVSKRLRHYNVL</sequence>
<dbReference type="EC" id="6.1.1.17" evidence="7"/>
<dbReference type="GO" id="GO:0006424">
    <property type="term" value="P:glutamyl-tRNA aminoacylation"/>
    <property type="evidence" value="ECO:0007669"/>
    <property type="project" value="UniProtKB-UniRule"/>
</dbReference>
<comment type="caution">
    <text evidence="10">The sequence shown here is derived from an EMBL/GenBank/DDBJ whole genome shotgun (WGS) entry which is preliminary data.</text>
</comment>
<dbReference type="InterPro" id="IPR004527">
    <property type="entry name" value="Glu-tRNA-ligase_bac/mito"/>
</dbReference>
<keyword evidence="6 7" id="KW-0030">Aminoacyl-tRNA synthetase</keyword>
<dbReference type="GO" id="GO:0005829">
    <property type="term" value="C:cytosol"/>
    <property type="evidence" value="ECO:0007669"/>
    <property type="project" value="TreeGrafter"/>
</dbReference>
<dbReference type="Pfam" id="PF19269">
    <property type="entry name" value="Anticodon_2"/>
    <property type="match status" value="1"/>
</dbReference>
<dbReference type="InterPro" id="IPR008925">
    <property type="entry name" value="aa_tRNA-synth_I_cd-bd_sf"/>
</dbReference>
<comment type="subcellular location">
    <subcellularLocation>
        <location evidence="7">Cytoplasm</location>
    </subcellularLocation>
</comment>
<proteinExistence type="inferred from homology"/>
<dbReference type="GO" id="GO:0008270">
    <property type="term" value="F:zinc ion binding"/>
    <property type="evidence" value="ECO:0007669"/>
    <property type="project" value="InterPro"/>
</dbReference>
<dbReference type="PRINTS" id="PR00987">
    <property type="entry name" value="TRNASYNTHGLU"/>
</dbReference>
<keyword evidence="5 7" id="KW-0648">Protein biosynthesis</keyword>
<evidence type="ECO:0000256" key="6">
    <source>
        <dbReference type="ARBA" id="ARBA00023146"/>
    </source>
</evidence>
<feature type="domain" description="Aminoacyl-tRNA synthetase class I anticodon-binding" evidence="9">
    <location>
        <begin position="302"/>
        <end position="442"/>
    </location>
</feature>
<keyword evidence="3 7" id="KW-0547">Nucleotide-binding</keyword>
<keyword evidence="11" id="KW-1185">Reference proteome</keyword>
<dbReference type="GO" id="GO:0004818">
    <property type="term" value="F:glutamate-tRNA ligase activity"/>
    <property type="evidence" value="ECO:0007669"/>
    <property type="project" value="UniProtKB-UniRule"/>
</dbReference>
<dbReference type="CDD" id="cd00808">
    <property type="entry name" value="GluRS_core"/>
    <property type="match status" value="1"/>
</dbReference>
<dbReference type="GO" id="GO:0005524">
    <property type="term" value="F:ATP binding"/>
    <property type="evidence" value="ECO:0007669"/>
    <property type="project" value="UniProtKB-UniRule"/>
</dbReference>
<accession>A0A6L5YAH5</accession>
<feature type="short sequence motif" description="'KMSKS' region" evidence="7">
    <location>
        <begin position="217"/>
        <end position="221"/>
    </location>
</feature>
<keyword evidence="4 7" id="KW-0067">ATP-binding</keyword>
<dbReference type="InterPro" id="IPR033910">
    <property type="entry name" value="GluRS_core"/>
</dbReference>
<dbReference type="GO" id="GO:0000049">
    <property type="term" value="F:tRNA binding"/>
    <property type="evidence" value="ECO:0007669"/>
    <property type="project" value="InterPro"/>
</dbReference>
<dbReference type="Proteomes" id="UP000473699">
    <property type="component" value="Unassembled WGS sequence"/>
</dbReference>
<dbReference type="PROSITE" id="PS00178">
    <property type="entry name" value="AA_TRNA_LIGASE_I"/>
    <property type="match status" value="1"/>
</dbReference>
<organism evidence="10 11">
    <name type="scientific">Pyramidobacter porci</name>
    <dbReference type="NCBI Taxonomy" id="2605789"/>
    <lineage>
        <taxon>Bacteria</taxon>
        <taxon>Thermotogati</taxon>
        <taxon>Synergistota</taxon>
        <taxon>Synergistia</taxon>
        <taxon>Synergistales</taxon>
        <taxon>Dethiosulfovibrionaceae</taxon>
        <taxon>Pyramidobacter</taxon>
    </lineage>
</organism>
<comment type="similarity">
    <text evidence="1 7">Belongs to the class-I aminoacyl-tRNA synthetase family. Glutamate--tRNA ligase type 1 subfamily.</text>
</comment>
<evidence type="ECO:0000256" key="7">
    <source>
        <dbReference type="HAMAP-Rule" id="MF_00022"/>
    </source>
</evidence>
<evidence type="ECO:0000259" key="9">
    <source>
        <dbReference type="Pfam" id="PF19269"/>
    </source>
</evidence>
<gene>
    <name evidence="7 10" type="primary">gltX</name>
    <name evidence="10" type="ORF">FYJ74_04485</name>
</gene>
<dbReference type="Gene3D" id="1.10.10.350">
    <property type="match status" value="1"/>
</dbReference>
<dbReference type="InterPro" id="IPR020058">
    <property type="entry name" value="Glu/Gln-tRNA-synth_Ib_cat-dom"/>
</dbReference>
<dbReference type="InterPro" id="IPR045462">
    <property type="entry name" value="aa-tRNA-synth_I_cd-bd"/>
</dbReference>
<comment type="catalytic activity">
    <reaction evidence="7">
        <text>tRNA(Glu) + L-glutamate + ATP = L-glutamyl-tRNA(Glu) + AMP + diphosphate</text>
        <dbReference type="Rhea" id="RHEA:23540"/>
        <dbReference type="Rhea" id="RHEA-COMP:9663"/>
        <dbReference type="Rhea" id="RHEA-COMP:9680"/>
        <dbReference type="ChEBI" id="CHEBI:29985"/>
        <dbReference type="ChEBI" id="CHEBI:30616"/>
        <dbReference type="ChEBI" id="CHEBI:33019"/>
        <dbReference type="ChEBI" id="CHEBI:78442"/>
        <dbReference type="ChEBI" id="CHEBI:78520"/>
        <dbReference type="ChEBI" id="CHEBI:456215"/>
        <dbReference type="EC" id="6.1.1.17"/>
    </reaction>
</comment>
<dbReference type="SUPFAM" id="SSF52374">
    <property type="entry name" value="Nucleotidylyl transferase"/>
    <property type="match status" value="1"/>
</dbReference>
<dbReference type="Pfam" id="PF00749">
    <property type="entry name" value="tRNA-synt_1c"/>
    <property type="match status" value="2"/>
</dbReference>
<evidence type="ECO:0000256" key="1">
    <source>
        <dbReference type="ARBA" id="ARBA00007894"/>
    </source>
</evidence>
<dbReference type="InterPro" id="IPR000924">
    <property type="entry name" value="Glu/Gln-tRNA-synth"/>
</dbReference>
<feature type="domain" description="Glutamyl/glutaminyl-tRNA synthetase class Ib catalytic" evidence="8">
    <location>
        <begin position="4"/>
        <end position="108"/>
    </location>
</feature>
<dbReference type="InterPro" id="IPR001412">
    <property type="entry name" value="aa-tRNA-synth_I_CS"/>
</dbReference>
<comment type="subunit">
    <text evidence="7">Monomer.</text>
</comment>
<dbReference type="InterPro" id="IPR020751">
    <property type="entry name" value="aa-tRNA-synth_I_codon-bd_sub2"/>
</dbReference>
<evidence type="ECO:0000259" key="8">
    <source>
        <dbReference type="Pfam" id="PF00749"/>
    </source>
</evidence>
<dbReference type="InterPro" id="IPR049940">
    <property type="entry name" value="GluQ/Sye"/>
</dbReference>
<name>A0A6L5YAH5_9BACT</name>
<keyword evidence="7" id="KW-0963">Cytoplasm</keyword>
<comment type="caution">
    <text evidence="7">Lacks conserved residue(s) required for the propagation of feature annotation.</text>
</comment>
<evidence type="ECO:0000256" key="2">
    <source>
        <dbReference type="ARBA" id="ARBA00022598"/>
    </source>
</evidence>
<protein>
    <recommendedName>
        <fullName evidence="7">Glutamate--tRNA ligase</fullName>
        <ecNumber evidence="7">6.1.1.17</ecNumber>
    </recommendedName>
    <alternativeName>
        <fullName evidence="7">Glutamyl-tRNA synthetase</fullName>
        <shortName evidence="7">GluRS</shortName>
    </alternativeName>
</protein>
<dbReference type="PANTHER" id="PTHR43311:SF2">
    <property type="entry name" value="GLUTAMATE--TRNA LIGASE, MITOCHONDRIAL-RELATED"/>
    <property type="match status" value="1"/>
</dbReference>
<dbReference type="RefSeq" id="WP_154528383.1">
    <property type="nucleotide sequence ID" value="NZ_VUNH01000003.1"/>
</dbReference>
<feature type="short sequence motif" description="'HIGH' region" evidence="7">
    <location>
        <begin position="11"/>
        <end position="21"/>
    </location>
</feature>
<dbReference type="NCBIfam" id="TIGR00464">
    <property type="entry name" value="gltX_bact"/>
    <property type="match status" value="1"/>
</dbReference>
<evidence type="ECO:0000313" key="11">
    <source>
        <dbReference type="Proteomes" id="UP000473699"/>
    </source>
</evidence>
<keyword evidence="2 7" id="KW-0436">Ligase</keyword>
<dbReference type="InterPro" id="IPR014729">
    <property type="entry name" value="Rossmann-like_a/b/a_fold"/>
</dbReference>
<dbReference type="AlphaFoldDB" id="A0A6L5YAH5"/>
<comment type="function">
    <text evidence="7">Catalyzes the attachment of glutamate to tRNA(Glu) in a two-step reaction: glutamate is first activated by ATP to form Glu-AMP and then transferred to the acceptor end of tRNA(Glu).</text>
</comment>
<evidence type="ECO:0000256" key="5">
    <source>
        <dbReference type="ARBA" id="ARBA00022917"/>
    </source>
</evidence>
<reference evidence="10 11" key="1">
    <citation type="submission" date="2019-08" db="EMBL/GenBank/DDBJ databases">
        <title>In-depth cultivation of the pig gut microbiome towards novel bacterial diversity and tailored functional studies.</title>
        <authorList>
            <person name="Wylensek D."/>
            <person name="Hitch T.C.A."/>
            <person name="Clavel T."/>
        </authorList>
    </citation>
    <scope>NUCLEOTIDE SEQUENCE [LARGE SCALE GENOMIC DNA]</scope>
    <source>
        <strain evidence="10 11">SM-530-WT-4B</strain>
    </source>
</reference>
<evidence type="ECO:0000256" key="3">
    <source>
        <dbReference type="ARBA" id="ARBA00022741"/>
    </source>
</evidence>
<dbReference type="PANTHER" id="PTHR43311">
    <property type="entry name" value="GLUTAMATE--TRNA LIGASE"/>
    <property type="match status" value="1"/>
</dbReference>
<dbReference type="EMBL" id="VUNH01000003">
    <property type="protein sequence ID" value="MST55290.1"/>
    <property type="molecule type" value="Genomic_DNA"/>
</dbReference>
<feature type="binding site" evidence="7">
    <location>
        <position position="220"/>
    </location>
    <ligand>
        <name>ATP</name>
        <dbReference type="ChEBI" id="CHEBI:30616"/>
    </ligand>
</feature>
<feature type="domain" description="Glutamyl/glutaminyl-tRNA synthetase class Ib catalytic" evidence="8">
    <location>
        <begin position="114"/>
        <end position="285"/>
    </location>
</feature>
<evidence type="ECO:0000256" key="4">
    <source>
        <dbReference type="ARBA" id="ARBA00022840"/>
    </source>
</evidence>
<dbReference type="HAMAP" id="MF_00022">
    <property type="entry name" value="Glu_tRNA_synth_type1"/>
    <property type="match status" value="1"/>
</dbReference>
<evidence type="ECO:0000313" key="10">
    <source>
        <dbReference type="EMBL" id="MST55290.1"/>
    </source>
</evidence>
<dbReference type="SUPFAM" id="SSF48163">
    <property type="entry name" value="An anticodon-binding domain of class I aminoacyl-tRNA synthetases"/>
    <property type="match status" value="1"/>
</dbReference>